<feature type="compositionally biased region" description="Polar residues" evidence="1">
    <location>
        <begin position="158"/>
        <end position="168"/>
    </location>
</feature>
<dbReference type="InParanoid" id="A0A136JFM7"/>
<dbReference type="AlphaFoldDB" id="A0A136JFM7"/>
<evidence type="ECO:0000313" key="2">
    <source>
        <dbReference type="EMBL" id="KXJ95971.1"/>
    </source>
</evidence>
<proteinExistence type="predicted"/>
<organism evidence="2 3">
    <name type="scientific">Microdochium bolleyi</name>
    <dbReference type="NCBI Taxonomy" id="196109"/>
    <lineage>
        <taxon>Eukaryota</taxon>
        <taxon>Fungi</taxon>
        <taxon>Dikarya</taxon>
        <taxon>Ascomycota</taxon>
        <taxon>Pezizomycotina</taxon>
        <taxon>Sordariomycetes</taxon>
        <taxon>Xylariomycetidae</taxon>
        <taxon>Xylariales</taxon>
        <taxon>Microdochiaceae</taxon>
        <taxon>Microdochium</taxon>
    </lineage>
</organism>
<sequence>MATFSEQTPTLRRDSPSPETTPSIAMNSKLRIDRSLSGESYASSTDGSFRDSLGSSGAYSRQSSASYSRLSDVSFASSRQSTASFEKAAKRRGYSRPQATDFAASAKQRESVLSLGSINHLQYYFARTGLLDGKGAQFARKKNPRATLDLSDLDPSTYLPTKSKSSSAEAPGITTDSGVDATGHPFDGSMVESPIEDHDGFYYDEYEAPDPEILPPTTSTYIHREKPVPKPPTIDELKLDLGQALDTAMTSLRRAMAEPEDTPPRNDVPSPGKTQGWFEIQGMQVLDVMTLAIRAAKMYYTSHEYPDRLDAIKSERAIRADLLAVMEVLKHMATRNFAGGLREDEYKTMSSWIDGIRAMVQKDEAMEKAERDERSRWSWLEGDWTGREIEREIAFLRSMDEEGDQFPSWTPISDAHDVPTPFLAYFQDGLKLIKLHNAAVKKSPRRFGAIPTFHVDTQKPYRRAENLRFWIKAAELRFEILLKVDVMGVVYNSSRQVWVDFEAAIMKWCKAVREEITAEWSKS</sequence>
<dbReference type="Proteomes" id="UP000070501">
    <property type="component" value="Unassembled WGS sequence"/>
</dbReference>
<evidence type="ECO:0000256" key="1">
    <source>
        <dbReference type="SAM" id="MobiDB-lite"/>
    </source>
</evidence>
<feature type="region of interest" description="Disordered" evidence="1">
    <location>
        <begin position="1"/>
        <end position="66"/>
    </location>
</feature>
<dbReference type="PANTHER" id="PTHR38702:SF1">
    <property type="entry name" value="CALPONIN-HOMOLOGY (CH) DOMAIN-CONTAINING PROTEIN"/>
    <property type="match status" value="1"/>
</dbReference>
<feature type="compositionally biased region" description="Polar residues" evidence="1">
    <location>
        <begin position="17"/>
        <end position="26"/>
    </location>
</feature>
<keyword evidence="3" id="KW-1185">Reference proteome</keyword>
<dbReference type="OrthoDB" id="2534759at2759"/>
<dbReference type="STRING" id="196109.A0A136JFM7"/>
<evidence type="ECO:0000313" key="3">
    <source>
        <dbReference type="Proteomes" id="UP000070501"/>
    </source>
</evidence>
<protein>
    <submittedName>
        <fullName evidence="2">Uncharacterized protein</fullName>
    </submittedName>
</protein>
<gene>
    <name evidence="2" type="ORF">Micbo1qcDRAFT_158115</name>
</gene>
<dbReference type="PANTHER" id="PTHR38702">
    <property type="entry name" value="CALPONIN-HOMOLOGY (CH) DOMAIN-CONTAINING PROTEIN"/>
    <property type="match status" value="1"/>
</dbReference>
<dbReference type="EMBL" id="KQ964246">
    <property type="protein sequence ID" value="KXJ95971.1"/>
    <property type="molecule type" value="Genomic_DNA"/>
</dbReference>
<reference evidence="3" key="1">
    <citation type="submission" date="2016-02" db="EMBL/GenBank/DDBJ databases">
        <title>Draft genome sequence of Microdochium bolleyi, a fungal endophyte of beachgrass.</title>
        <authorList>
            <consortium name="DOE Joint Genome Institute"/>
            <person name="David A.S."/>
            <person name="May G."/>
            <person name="Haridas S."/>
            <person name="Lim J."/>
            <person name="Wang M."/>
            <person name="Labutti K."/>
            <person name="Lipzen A."/>
            <person name="Barry K."/>
            <person name="Grigoriev I.V."/>
        </authorList>
    </citation>
    <scope>NUCLEOTIDE SEQUENCE [LARGE SCALE GENOMIC DNA]</scope>
    <source>
        <strain evidence="3">J235TASD1</strain>
    </source>
</reference>
<accession>A0A136JFM7</accession>
<name>A0A136JFM7_9PEZI</name>
<feature type="compositionally biased region" description="Low complexity" evidence="1">
    <location>
        <begin position="52"/>
        <end position="66"/>
    </location>
</feature>
<feature type="compositionally biased region" description="Polar residues" evidence="1">
    <location>
        <begin position="37"/>
        <end position="47"/>
    </location>
</feature>
<feature type="region of interest" description="Disordered" evidence="1">
    <location>
        <begin position="147"/>
        <end position="179"/>
    </location>
</feature>
<feature type="compositionally biased region" description="Polar residues" evidence="1">
    <location>
        <begin position="1"/>
        <end position="10"/>
    </location>
</feature>